<dbReference type="Pfam" id="PF02624">
    <property type="entry name" value="YcaO"/>
    <property type="match status" value="1"/>
</dbReference>
<dbReference type="PROSITE" id="PS51664">
    <property type="entry name" value="YCAO"/>
    <property type="match status" value="1"/>
</dbReference>
<name>A0ABX7NYM5_9BACT</name>
<feature type="compositionally biased region" description="Basic and acidic residues" evidence="1">
    <location>
        <begin position="1"/>
        <end position="11"/>
    </location>
</feature>
<protein>
    <submittedName>
        <fullName evidence="3">YcaO-like family protein</fullName>
    </submittedName>
</protein>
<evidence type="ECO:0000313" key="4">
    <source>
        <dbReference type="Proteomes" id="UP000662747"/>
    </source>
</evidence>
<evidence type="ECO:0000256" key="1">
    <source>
        <dbReference type="SAM" id="MobiDB-lite"/>
    </source>
</evidence>
<dbReference type="EMBL" id="CP071090">
    <property type="protein sequence ID" value="QSQ23954.1"/>
    <property type="molecule type" value="Genomic_DNA"/>
</dbReference>
<dbReference type="PANTHER" id="PTHR37809">
    <property type="entry name" value="RIBOSOMAL PROTEIN S12 METHYLTHIOTRANSFERASE ACCESSORY FACTOR YCAO"/>
    <property type="match status" value="1"/>
</dbReference>
<reference evidence="3 4" key="1">
    <citation type="submission" date="2021-02" db="EMBL/GenBank/DDBJ databases">
        <title>De Novo genome assembly of isolated myxobacteria.</title>
        <authorList>
            <person name="Stevens D.C."/>
        </authorList>
    </citation>
    <scope>NUCLEOTIDE SEQUENCE [LARGE SCALE GENOMIC DNA]</scope>
    <source>
        <strain evidence="4">SCPEA02</strain>
    </source>
</reference>
<dbReference type="RefSeq" id="WP_206725524.1">
    <property type="nucleotide sequence ID" value="NZ_CP071090.1"/>
</dbReference>
<dbReference type="PANTHER" id="PTHR37809:SF1">
    <property type="entry name" value="RIBOSOMAL PROTEIN S12 METHYLTHIOTRANSFERASE ACCESSORY FACTOR YCAO"/>
    <property type="match status" value="1"/>
</dbReference>
<dbReference type="InterPro" id="IPR003776">
    <property type="entry name" value="YcaO-like_dom"/>
</dbReference>
<sequence>MPLRNTLREPEAAPSSAGTSKRFRLGTHRVVSPQQTLERVRRLMPALGITRIANVTGLDTIGIPVVMVARPNARSLAVSQGKGLTLDAAKASGLMESVEGYHAEHISLPLKLGTYNELRFREAVVDVAGLPRLSVSLFHDNWRMLWVEGVNLMQGTTLWLPFDLVHTDYTLPLPTGSGAFLMSSNGLASGNHVVEATLHGLCEVVERDSTTLWHARGPRAQAKTRLDLGSVDDESCREVLEKYARAGVAVGAWETTSDVGVPAFTCSIVDREPEAFRPVAVASGMGCHPSREVALLRALTEAAQSRLTRISGARDDLHRKAYESAKDGVAAERLRARLREESPVRRFQDVPTYDGETLEDDLAWVLGKLGEAGLSQVVAVDLTKPELGVPVVRVVVPGLEPTHEAPGYVPGVRAQRVMRGRDE</sequence>
<feature type="region of interest" description="Disordered" evidence="1">
    <location>
        <begin position="1"/>
        <end position="27"/>
    </location>
</feature>
<organism evidence="3 4">
    <name type="scientific">Pyxidicoccus parkwayensis</name>
    <dbReference type="NCBI Taxonomy" id="2813578"/>
    <lineage>
        <taxon>Bacteria</taxon>
        <taxon>Pseudomonadati</taxon>
        <taxon>Myxococcota</taxon>
        <taxon>Myxococcia</taxon>
        <taxon>Myxococcales</taxon>
        <taxon>Cystobacterineae</taxon>
        <taxon>Myxococcaceae</taxon>
        <taxon>Pyxidicoccus</taxon>
    </lineage>
</organism>
<evidence type="ECO:0000259" key="2">
    <source>
        <dbReference type="PROSITE" id="PS51664"/>
    </source>
</evidence>
<dbReference type="Gene3D" id="3.30.160.660">
    <property type="match status" value="1"/>
</dbReference>
<accession>A0ABX7NYM5</accession>
<evidence type="ECO:0000313" key="3">
    <source>
        <dbReference type="EMBL" id="QSQ23954.1"/>
    </source>
</evidence>
<proteinExistence type="predicted"/>
<gene>
    <name evidence="3" type="ORF">JY651_02930</name>
</gene>
<dbReference type="Proteomes" id="UP000662747">
    <property type="component" value="Chromosome"/>
</dbReference>
<keyword evidence="4" id="KW-1185">Reference proteome</keyword>
<dbReference type="NCBIfam" id="TIGR00702">
    <property type="entry name" value="YcaO-type kinase domain"/>
    <property type="match status" value="1"/>
</dbReference>
<feature type="domain" description="YcaO" evidence="2">
    <location>
        <begin position="81"/>
        <end position="423"/>
    </location>
</feature>